<evidence type="ECO:0000259" key="3">
    <source>
        <dbReference type="Pfam" id="PF17657"/>
    </source>
</evidence>
<name>A0A7V2ATF3_UNCEI</name>
<organism evidence="4">
    <name type="scientific">Eiseniibacteriota bacterium</name>
    <dbReference type="NCBI Taxonomy" id="2212470"/>
    <lineage>
        <taxon>Bacteria</taxon>
        <taxon>Candidatus Eiseniibacteriota</taxon>
    </lineage>
</organism>
<evidence type="ECO:0000259" key="2">
    <source>
        <dbReference type="Pfam" id="PF14579"/>
    </source>
</evidence>
<dbReference type="Gene3D" id="1.10.150.870">
    <property type="match status" value="1"/>
</dbReference>
<dbReference type="InterPro" id="IPR004805">
    <property type="entry name" value="DnaE2/DnaE/PolC"/>
</dbReference>
<evidence type="ECO:0008006" key="5">
    <source>
        <dbReference type="Google" id="ProtNLM"/>
    </source>
</evidence>
<dbReference type="Pfam" id="PF17657">
    <property type="entry name" value="DNA_pol3_finger"/>
    <property type="match status" value="1"/>
</dbReference>
<feature type="compositionally biased region" description="Acidic residues" evidence="1">
    <location>
        <begin position="365"/>
        <end position="374"/>
    </location>
</feature>
<feature type="domain" description="DNA polymerase helix-hairpin-helix motif" evidence="2">
    <location>
        <begin position="235"/>
        <end position="323"/>
    </location>
</feature>
<feature type="domain" description="DNA polymerase III alpha subunit finger" evidence="3">
    <location>
        <begin position="23"/>
        <end position="160"/>
    </location>
</feature>
<accession>A0A7V2ATF3</accession>
<evidence type="ECO:0000256" key="1">
    <source>
        <dbReference type="SAM" id="MobiDB-lite"/>
    </source>
</evidence>
<reference evidence="4" key="1">
    <citation type="journal article" date="2020" name="mSystems">
        <title>Genome- and Community-Level Interaction Insights into Carbon Utilization and Element Cycling Functions of Hydrothermarchaeota in Hydrothermal Sediment.</title>
        <authorList>
            <person name="Zhou Z."/>
            <person name="Liu Y."/>
            <person name="Xu W."/>
            <person name="Pan J."/>
            <person name="Luo Z.H."/>
            <person name="Li M."/>
        </authorList>
    </citation>
    <scope>NUCLEOTIDE SEQUENCE [LARGE SCALE GENOMIC DNA]</scope>
    <source>
        <strain evidence="4">SpSt-1233</strain>
    </source>
</reference>
<proteinExistence type="predicted"/>
<comment type="caution">
    <text evidence="4">The sequence shown here is derived from an EMBL/GenBank/DDBJ whole genome shotgun (WGS) entry which is preliminary data.</text>
</comment>
<gene>
    <name evidence="4" type="ORF">ENO08_00520</name>
</gene>
<dbReference type="AlphaFoldDB" id="A0A7V2ATF3"/>
<dbReference type="Pfam" id="PF14579">
    <property type="entry name" value="HHH_6"/>
    <property type="match status" value="1"/>
</dbReference>
<dbReference type="GO" id="GO:0008408">
    <property type="term" value="F:3'-5' exonuclease activity"/>
    <property type="evidence" value="ECO:0007669"/>
    <property type="project" value="InterPro"/>
</dbReference>
<dbReference type="GO" id="GO:0006260">
    <property type="term" value="P:DNA replication"/>
    <property type="evidence" value="ECO:0007669"/>
    <property type="project" value="InterPro"/>
</dbReference>
<evidence type="ECO:0000313" key="4">
    <source>
        <dbReference type="EMBL" id="HER42927.1"/>
    </source>
</evidence>
<feature type="region of interest" description="Disordered" evidence="1">
    <location>
        <begin position="349"/>
        <end position="374"/>
    </location>
</feature>
<dbReference type="Proteomes" id="UP000886069">
    <property type="component" value="Unassembled WGS sequence"/>
</dbReference>
<sequence>MEGAGAALGGGEGFMERWMPEALDDPQTFALISSGDTTGVYLLESRGIRDLLVKIEPRDFDELINVISLYRPAPLEGRLWERYVENAEKKGKVFLPHPLLAASLESTRGLLLYEEQVREILAYTAGLECDRALVVERALKNRDAGELLSARLEYIRGAMDRRVDEEDAQKIFDFLLHNISYTHSKALSCSQAYMGYRTAFLKAHYFERYFAALLNSNMGVRDRLKRYMDYLEDKGMEILPAEINTSGVLYGLEGEAIRAPLLMSGSPDASELREIVSEREREGLFENLEDFLRRTYERVSMKTALELAEEGAFDAFSMSRKDLAARCREYYEGGGRSGLFSRASYRVAGTGKKKQQPESQLSLFDGDEGDSAKE</sequence>
<protein>
    <recommendedName>
        <fullName evidence="5">DNA polymerase III alpha subunit finger domain-containing protein</fullName>
    </recommendedName>
</protein>
<dbReference type="InterPro" id="IPR040982">
    <property type="entry name" value="DNA_pol3_finger"/>
</dbReference>
<dbReference type="EMBL" id="DSEC01000041">
    <property type="protein sequence ID" value="HER42927.1"/>
    <property type="molecule type" value="Genomic_DNA"/>
</dbReference>
<dbReference type="InterPro" id="IPR029460">
    <property type="entry name" value="DNAPol_HHH"/>
</dbReference>
<dbReference type="PANTHER" id="PTHR32294:SF0">
    <property type="entry name" value="DNA POLYMERASE III SUBUNIT ALPHA"/>
    <property type="match status" value="1"/>
</dbReference>
<dbReference type="PANTHER" id="PTHR32294">
    <property type="entry name" value="DNA POLYMERASE III SUBUNIT ALPHA"/>
    <property type="match status" value="1"/>
</dbReference>